<proteinExistence type="predicted"/>
<dbReference type="Proteomes" id="UP001054252">
    <property type="component" value="Unassembled WGS sequence"/>
</dbReference>
<keyword evidence="3" id="KW-1185">Reference proteome</keyword>
<dbReference type="InterPro" id="IPR050232">
    <property type="entry name" value="FBL13/AtMIF1-like"/>
</dbReference>
<dbReference type="SMART" id="SM00579">
    <property type="entry name" value="FBD"/>
    <property type="match status" value="1"/>
</dbReference>
<evidence type="ECO:0000259" key="1">
    <source>
        <dbReference type="SMART" id="SM00579"/>
    </source>
</evidence>
<dbReference type="InterPro" id="IPR006566">
    <property type="entry name" value="FBD"/>
</dbReference>
<dbReference type="EMBL" id="BPVZ01000061">
    <property type="protein sequence ID" value="GKV22707.1"/>
    <property type="molecule type" value="Genomic_DNA"/>
</dbReference>
<organism evidence="2 3">
    <name type="scientific">Rubroshorea leprosula</name>
    <dbReference type="NCBI Taxonomy" id="152421"/>
    <lineage>
        <taxon>Eukaryota</taxon>
        <taxon>Viridiplantae</taxon>
        <taxon>Streptophyta</taxon>
        <taxon>Embryophyta</taxon>
        <taxon>Tracheophyta</taxon>
        <taxon>Spermatophyta</taxon>
        <taxon>Magnoliopsida</taxon>
        <taxon>eudicotyledons</taxon>
        <taxon>Gunneridae</taxon>
        <taxon>Pentapetalae</taxon>
        <taxon>rosids</taxon>
        <taxon>malvids</taxon>
        <taxon>Malvales</taxon>
        <taxon>Dipterocarpaceae</taxon>
        <taxon>Rubroshorea</taxon>
    </lineage>
</organism>
<dbReference type="PANTHER" id="PTHR31900">
    <property type="entry name" value="F-BOX/RNI SUPERFAMILY PROTEIN-RELATED"/>
    <property type="match status" value="1"/>
</dbReference>
<sequence length="274" mass="31106">MCFSSDDSAERLFSNCPVLEDLVISSYFGEHDDCKLIVSSSTLKRLTIKSVSNEDYNSFEIVINAPNLVYLKYTGCEANSHVFVNVQSLTEAYINFQIYLSEQDYFCPASGLLTGIRNVQTLCLPCSTLHYFKGLSVPIPLFRNLTNLRITHRMPFGFSGLPNLLAQCHCLELLVLELSTGYDPDKRFLWDPYPWNELKESGAICLSFGLKTLEVLSFVGGEHQMEMVKYFLGSARVLENLKIQMKASEEEQLRITEELSMLPKVSQKCRVTFV</sequence>
<dbReference type="Pfam" id="PF08387">
    <property type="entry name" value="FBD"/>
    <property type="match status" value="1"/>
</dbReference>
<name>A0AAV5KDN8_9ROSI</name>
<evidence type="ECO:0000313" key="2">
    <source>
        <dbReference type="EMBL" id="GKV22707.1"/>
    </source>
</evidence>
<protein>
    <recommendedName>
        <fullName evidence="1">FBD domain-containing protein</fullName>
    </recommendedName>
</protein>
<gene>
    <name evidence="2" type="ORF">SLEP1_g32554</name>
</gene>
<feature type="domain" description="FBD" evidence="1">
    <location>
        <begin position="204"/>
        <end position="274"/>
    </location>
</feature>
<comment type="caution">
    <text evidence="2">The sequence shown here is derived from an EMBL/GenBank/DDBJ whole genome shotgun (WGS) entry which is preliminary data.</text>
</comment>
<dbReference type="InterPro" id="IPR032675">
    <property type="entry name" value="LRR_dom_sf"/>
</dbReference>
<accession>A0AAV5KDN8</accession>
<evidence type="ECO:0000313" key="3">
    <source>
        <dbReference type="Proteomes" id="UP001054252"/>
    </source>
</evidence>
<reference evidence="2 3" key="1">
    <citation type="journal article" date="2021" name="Commun. Biol.">
        <title>The genome of Shorea leprosula (Dipterocarpaceae) highlights the ecological relevance of drought in aseasonal tropical rainforests.</title>
        <authorList>
            <person name="Ng K.K.S."/>
            <person name="Kobayashi M.J."/>
            <person name="Fawcett J.A."/>
            <person name="Hatakeyama M."/>
            <person name="Paape T."/>
            <person name="Ng C.H."/>
            <person name="Ang C.C."/>
            <person name="Tnah L.H."/>
            <person name="Lee C.T."/>
            <person name="Nishiyama T."/>
            <person name="Sese J."/>
            <person name="O'Brien M.J."/>
            <person name="Copetti D."/>
            <person name="Mohd Noor M.I."/>
            <person name="Ong R.C."/>
            <person name="Putra M."/>
            <person name="Sireger I.Z."/>
            <person name="Indrioko S."/>
            <person name="Kosugi Y."/>
            <person name="Izuno A."/>
            <person name="Isagi Y."/>
            <person name="Lee S.L."/>
            <person name="Shimizu K.K."/>
        </authorList>
    </citation>
    <scope>NUCLEOTIDE SEQUENCE [LARGE SCALE GENOMIC DNA]</scope>
    <source>
        <strain evidence="2">214</strain>
    </source>
</reference>
<dbReference type="SUPFAM" id="SSF52047">
    <property type="entry name" value="RNI-like"/>
    <property type="match status" value="1"/>
</dbReference>
<dbReference type="Gene3D" id="3.80.10.10">
    <property type="entry name" value="Ribonuclease Inhibitor"/>
    <property type="match status" value="1"/>
</dbReference>
<dbReference type="AlphaFoldDB" id="A0AAV5KDN8"/>
<dbReference type="PANTHER" id="PTHR31900:SF34">
    <property type="entry name" value="EMB|CAB62440.1-RELATED"/>
    <property type="match status" value="1"/>
</dbReference>